<evidence type="ECO:0000313" key="1">
    <source>
        <dbReference type="EMBL" id="BAF58349.1"/>
    </source>
</evidence>
<reference evidence="2" key="1">
    <citation type="journal article" date="2008" name="Genome Res.">
        <title>The genome of Pelotomaculum thermopropionicum reveals niche-associated evolution in anaerobic microbiota.</title>
        <authorList>
            <person name="Kosaka T."/>
            <person name="Kato S."/>
            <person name="Shimoyama T."/>
            <person name="Ishii S."/>
            <person name="Abe T."/>
            <person name="Watanabe K."/>
        </authorList>
    </citation>
    <scope>NUCLEOTIDE SEQUENCE [LARGE SCALE GENOMIC DNA]</scope>
    <source>
        <strain evidence="2">DSM 13744 / JCM 10971 / SI</strain>
    </source>
</reference>
<dbReference type="KEGG" id="pth:PTH_0169"/>
<gene>
    <name evidence="1" type="ordered locus">PTH_0169</name>
</gene>
<keyword evidence="2" id="KW-1185">Reference proteome</keyword>
<dbReference type="Proteomes" id="UP000006556">
    <property type="component" value="Chromosome"/>
</dbReference>
<proteinExistence type="predicted"/>
<dbReference type="AlphaFoldDB" id="A5D5Y4"/>
<dbReference type="EMBL" id="AP009389">
    <property type="protein sequence ID" value="BAF58349.1"/>
    <property type="molecule type" value="Genomic_DNA"/>
</dbReference>
<dbReference type="HOGENOM" id="CLU_711423_0_0_9"/>
<protein>
    <submittedName>
        <fullName evidence="1">Uncharacterized protein</fullName>
    </submittedName>
</protein>
<accession>A5D5Y4</accession>
<sequence length="388" mass="43182">MFKARLLLDIGHHFVNCLAVELLAQDIRGVGPLALQVAFGQVDAEKQLAIMRSPRPKFIKILRKFQFRLLRDLVPGPRGEGFARRLLLHRLHRLANQVFHRRAHVRPRLARRPAYHSLGRLVPVNLVPQSLCHEPSRQHGPARVNQHGGNVDSLRCTVAHYLSLADGHAQSCLNAFQRCGLGGVVPGDVAVVHPQGVAQEAHRDESPVILHERGNIHFHAGGLAVNDVIGHPDLEYHGLDQLLVFVHVNLLVGGIRPATHCNNSKQGHQRHQPLEFASHVKYLLLKSVLSPSCYLGNIFYCPGHFLPAEAKYVRLRGNYLPWACPLNLTIPQTGYIIKLKLSPLRYVGILTEGRRYRLTLSGLSLGPLEPLQRFQGFSATCAGQSCGR</sequence>
<evidence type="ECO:0000313" key="2">
    <source>
        <dbReference type="Proteomes" id="UP000006556"/>
    </source>
</evidence>
<name>A5D5Y4_PELTS</name>
<organism evidence="1 2">
    <name type="scientific">Pelotomaculum thermopropionicum (strain DSM 13744 / JCM 10971 / SI)</name>
    <dbReference type="NCBI Taxonomy" id="370438"/>
    <lineage>
        <taxon>Bacteria</taxon>
        <taxon>Bacillati</taxon>
        <taxon>Bacillota</taxon>
        <taxon>Clostridia</taxon>
        <taxon>Eubacteriales</taxon>
        <taxon>Desulfotomaculaceae</taxon>
        <taxon>Pelotomaculum</taxon>
    </lineage>
</organism>